<dbReference type="GO" id="GO:0008168">
    <property type="term" value="F:methyltransferase activity"/>
    <property type="evidence" value="ECO:0007669"/>
    <property type="project" value="UniProtKB-KW"/>
</dbReference>
<dbReference type="Proteomes" id="UP000777265">
    <property type="component" value="Unassembled WGS sequence"/>
</dbReference>
<protein>
    <submittedName>
        <fullName evidence="7">Methyltransferase</fullName>
    </submittedName>
</protein>
<dbReference type="Gene3D" id="3.40.50.150">
    <property type="entry name" value="Vaccinia Virus protein VP39"/>
    <property type="match status" value="1"/>
</dbReference>
<dbReference type="InterPro" id="IPR029063">
    <property type="entry name" value="SAM-dependent_MTases_sf"/>
</dbReference>
<dbReference type="InterPro" id="IPR001045">
    <property type="entry name" value="Spermi_synthase"/>
</dbReference>
<dbReference type="InterPro" id="IPR037163">
    <property type="entry name" value="Spermidine_synt_N_sf"/>
</dbReference>
<accession>A0A971M6M1</accession>
<dbReference type="InterPro" id="IPR035246">
    <property type="entry name" value="Spermidine_synt_N"/>
</dbReference>
<dbReference type="AlphaFoldDB" id="A0A971M6M1"/>
<dbReference type="SUPFAM" id="SSF53335">
    <property type="entry name" value="S-adenosyl-L-methionine-dependent methyltransferases"/>
    <property type="match status" value="1"/>
</dbReference>
<dbReference type="PANTHER" id="PTHR11558:SF11">
    <property type="entry name" value="SPERMIDINE SYNTHASE"/>
    <property type="match status" value="1"/>
</dbReference>
<proteinExistence type="inferred from homology"/>
<evidence type="ECO:0000256" key="3">
    <source>
        <dbReference type="ARBA" id="ARBA00023066"/>
    </source>
</evidence>
<gene>
    <name evidence="7" type="ORF">GXY80_14900</name>
</gene>
<dbReference type="GO" id="GO:0008295">
    <property type="term" value="P:spermidine biosynthetic process"/>
    <property type="evidence" value="ECO:0007669"/>
    <property type="project" value="UniProtKB-KW"/>
</dbReference>
<evidence type="ECO:0000256" key="2">
    <source>
        <dbReference type="ARBA" id="ARBA00022679"/>
    </source>
</evidence>
<dbReference type="Pfam" id="PF01564">
    <property type="entry name" value="Spermine_synth"/>
    <property type="match status" value="1"/>
</dbReference>
<feature type="active site" description="Proton acceptor" evidence="5">
    <location>
        <position position="135"/>
    </location>
</feature>
<keyword evidence="3" id="KW-0745">Spermidine biosynthesis</keyword>
<reference evidence="7" key="2">
    <citation type="submission" date="2020-01" db="EMBL/GenBank/DDBJ databases">
        <authorList>
            <person name="Campanaro S."/>
        </authorList>
    </citation>
    <scope>NUCLEOTIDE SEQUENCE</scope>
    <source>
        <strain evidence="7">AS06rmzACSIP_7</strain>
    </source>
</reference>
<comment type="caution">
    <text evidence="7">The sequence shown here is derived from an EMBL/GenBank/DDBJ whole genome shotgun (WGS) entry which is preliminary data.</text>
</comment>
<dbReference type="CDD" id="cd02440">
    <property type="entry name" value="AdoMet_MTases"/>
    <property type="match status" value="1"/>
</dbReference>
<name>A0A971M6M1_9BACT</name>
<evidence type="ECO:0000259" key="6">
    <source>
        <dbReference type="PROSITE" id="PS51006"/>
    </source>
</evidence>
<evidence type="ECO:0000313" key="7">
    <source>
        <dbReference type="EMBL" id="NLW36743.1"/>
    </source>
</evidence>
<sequence>MKVKETVYADQSDYQRIAIYDTEVYGRCLFLDDVIQCSETDHKVYDTAILGKLGSANKNLLVLGGGDGHTAQMALSLNPGLRVTVVELDKAVVKACETYLDQDIYHHPNITIVIDDAIHFMEQTSVGSYDCVVCDLTDMPIGHNGVVCKEFYQKVFSHVHRVLNRSGWIAVYAGCDVEIADDIARAYAHHIEKRTVYVPSFGEPCFIVYGRNIQHIS</sequence>
<keyword evidence="7" id="KW-0489">Methyltransferase</keyword>
<evidence type="ECO:0000313" key="8">
    <source>
        <dbReference type="Proteomes" id="UP000777265"/>
    </source>
</evidence>
<evidence type="ECO:0000256" key="4">
    <source>
        <dbReference type="ARBA" id="ARBA00023115"/>
    </source>
</evidence>
<keyword evidence="2 5" id="KW-0808">Transferase</keyword>
<reference evidence="7" key="1">
    <citation type="journal article" date="2020" name="Biotechnol. Biofuels">
        <title>New insights from the biogas microbiome by comprehensive genome-resolved metagenomics of nearly 1600 species originating from multiple anaerobic digesters.</title>
        <authorList>
            <person name="Campanaro S."/>
            <person name="Treu L."/>
            <person name="Rodriguez-R L.M."/>
            <person name="Kovalovszki A."/>
            <person name="Ziels R.M."/>
            <person name="Maus I."/>
            <person name="Zhu X."/>
            <person name="Kougias P.G."/>
            <person name="Basile A."/>
            <person name="Luo G."/>
            <person name="Schluter A."/>
            <person name="Konstantinidis K.T."/>
            <person name="Angelidaki I."/>
        </authorList>
    </citation>
    <scope>NUCLEOTIDE SEQUENCE</scope>
    <source>
        <strain evidence="7">AS06rmzACSIP_7</strain>
    </source>
</reference>
<dbReference type="GO" id="GO:0032259">
    <property type="term" value="P:methylation"/>
    <property type="evidence" value="ECO:0007669"/>
    <property type="project" value="UniProtKB-KW"/>
</dbReference>
<dbReference type="EMBL" id="JAAYEE010000290">
    <property type="protein sequence ID" value="NLW36743.1"/>
    <property type="molecule type" value="Genomic_DNA"/>
</dbReference>
<dbReference type="Gene3D" id="2.30.140.10">
    <property type="entry name" value="Spermidine synthase, tetramerisation domain"/>
    <property type="match status" value="1"/>
</dbReference>
<organism evidence="7 8">
    <name type="scientific">Syntrophorhabdus aromaticivorans</name>
    <dbReference type="NCBI Taxonomy" id="328301"/>
    <lineage>
        <taxon>Bacteria</taxon>
        <taxon>Pseudomonadati</taxon>
        <taxon>Thermodesulfobacteriota</taxon>
        <taxon>Syntrophorhabdia</taxon>
        <taxon>Syntrophorhabdales</taxon>
        <taxon>Syntrophorhabdaceae</taxon>
        <taxon>Syntrophorhabdus</taxon>
    </lineage>
</organism>
<comment type="similarity">
    <text evidence="1">Belongs to the spermidine/spermine synthase family.</text>
</comment>
<evidence type="ECO:0000256" key="1">
    <source>
        <dbReference type="ARBA" id="ARBA00007867"/>
    </source>
</evidence>
<evidence type="ECO:0000256" key="5">
    <source>
        <dbReference type="PROSITE-ProRule" id="PRU00354"/>
    </source>
</evidence>
<dbReference type="PROSITE" id="PS51006">
    <property type="entry name" value="PABS_2"/>
    <property type="match status" value="1"/>
</dbReference>
<dbReference type="Pfam" id="PF17284">
    <property type="entry name" value="Spermine_synt_N"/>
    <property type="match status" value="1"/>
</dbReference>
<keyword evidence="4 5" id="KW-0620">Polyamine biosynthesis</keyword>
<feature type="domain" description="PABS" evidence="6">
    <location>
        <begin position="1"/>
        <end position="217"/>
    </location>
</feature>
<dbReference type="PANTHER" id="PTHR11558">
    <property type="entry name" value="SPERMIDINE/SPERMINE SYNTHASE"/>
    <property type="match status" value="1"/>
</dbReference>
<dbReference type="InterPro" id="IPR030374">
    <property type="entry name" value="PABS"/>
</dbReference>